<name>A0A0J1B8P0_RHOIS</name>
<comment type="caution">
    <text evidence="1">The sequence shown here is derived from an EMBL/GenBank/DDBJ whole genome shotgun (WGS) entry which is preliminary data.</text>
</comment>
<accession>A0A0J1B8P0</accession>
<reference evidence="1" key="1">
    <citation type="submission" date="2015-05" db="EMBL/GenBank/DDBJ databases">
        <title>Permanent draft genome of Rhodopirellula islandicus K833.</title>
        <authorList>
            <person name="Kizina J."/>
            <person name="Richter M."/>
            <person name="Glockner F.O."/>
            <person name="Harder J."/>
        </authorList>
    </citation>
    <scope>NUCLEOTIDE SEQUENCE [LARGE SCALE GENOMIC DNA]</scope>
    <source>
        <strain evidence="1">K833</strain>
    </source>
</reference>
<dbReference type="RefSeq" id="WP_053061238.1">
    <property type="nucleotide sequence ID" value="NZ_LECT01000041.1"/>
</dbReference>
<evidence type="ECO:0000313" key="1">
    <source>
        <dbReference type="EMBL" id="KLU03107.1"/>
    </source>
</evidence>
<organism evidence="1 2">
    <name type="scientific">Rhodopirellula islandica</name>
    <dbReference type="NCBI Taxonomy" id="595434"/>
    <lineage>
        <taxon>Bacteria</taxon>
        <taxon>Pseudomonadati</taxon>
        <taxon>Planctomycetota</taxon>
        <taxon>Planctomycetia</taxon>
        <taxon>Pirellulales</taxon>
        <taxon>Pirellulaceae</taxon>
        <taxon>Rhodopirellula</taxon>
    </lineage>
</organism>
<dbReference type="AlphaFoldDB" id="A0A0J1B8P0"/>
<evidence type="ECO:0000313" key="2">
    <source>
        <dbReference type="Proteomes" id="UP000036367"/>
    </source>
</evidence>
<proteinExistence type="predicted"/>
<protein>
    <submittedName>
        <fullName evidence="1">Signal peptide protein</fullName>
    </submittedName>
</protein>
<gene>
    <name evidence="1" type="ORF">RISK_004873</name>
</gene>
<dbReference type="Proteomes" id="UP000036367">
    <property type="component" value="Unassembled WGS sequence"/>
</dbReference>
<dbReference type="EMBL" id="LECT01000041">
    <property type="protein sequence ID" value="KLU03107.1"/>
    <property type="molecule type" value="Genomic_DNA"/>
</dbReference>
<keyword evidence="2" id="KW-1185">Reference proteome</keyword>
<dbReference type="STRING" id="595434.RISK_004873"/>
<dbReference type="PATRIC" id="fig|595434.4.peg.4625"/>
<sequence length="55" mass="5757">MKLLRLYLILGTLVCAWYSVAAFKGWQAINFGIVDNMGSSGGGGRAYGGSWGGGK</sequence>